<organism evidence="2 3">
    <name type="scientific">Irena cyanogastra</name>
    <name type="common">Philippine fairy-bluebird</name>
    <dbReference type="NCBI Taxonomy" id="175120"/>
    <lineage>
        <taxon>Eukaryota</taxon>
        <taxon>Metazoa</taxon>
        <taxon>Chordata</taxon>
        <taxon>Craniata</taxon>
        <taxon>Vertebrata</taxon>
        <taxon>Euteleostomi</taxon>
        <taxon>Archelosauria</taxon>
        <taxon>Archosauria</taxon>
        <taxon>Dinosauria</taxon>
        <taxon>Saurischia</taxon>
        <taxon>Theropoda</taxon>
        <taxon>Coelurosauria</taxon>
        <taxon>Aves</taxon>
        <taxon>Neognathae</taxon>
        <taxon>Neoaves</taxon>
        <taxon>Telluraves</taxon>
        <taxon>Australaves</taxon>
        <taxon>Passeriformes</taxon>
        <taxon>Corvoidea</taxon>
        <taxon>Irenidae</taxon>
        <taxon>Irena</taxon>
    </lineage>
</organism>
<comment type="caution">
    <text evidence="2">The sequence shown here is derived from an EMBL/GenBank/DDBJ whole genome shotgun (WGS) entry which is preliminary data.</text>
</comment>
<dbReference type="PANTHER" id="PTHR10424:SF73">
    <property type="entry name" value="ENDOGENOUS RETROVIRUS GROUP FC1 ENV POLYPROTEIN-RELATED"/>
    <property type="match status" value="1"/>
</dbReference>
<protein>
    <submittedName>
        <fullName evidence="2">SYCY2 protein</fullName>
    </submittedName>
</protein>
<dbReference type="InterPro" id="IPR018154">
    <property type="entry name" value="TLV/ENV_coat_polyprotein"/>
</dbReference>
<dbReference type="SUPFAM" id="SSF58069">
    <property type="entry name" value="Virus ectodomain"/>
    <property type="match status" value="1"/>
</dbReference>
<feature type="non-terminal residue" evidence="2">
    <location>
        <position position="1"/>
    </location>
</feature>
<dbReference type="EMBL" id="VWZV01009683">
    <property type="protein sequence ID" value="NXI14071.1"/>
    <property type="molecule type" value="Genomic_DNA"/>
</dbReference>
<evidence type="ECO:0000313" key="2">
    <source>
        <dbReference type="EMBL" id="NXI14071.1"/>
    </source>
</evidence>
<dbReference type="Pfam" id="PF00429">
    <property type="entry name" value="TLV_coat"/>
    <property type="match status" value="1"/>
</dbReference>
<feature type="non-terminal residue" evidence="2">
    <location>
        <position position="98"/>
    </location>
</feature>
<proteinExistence type="predicted"/>
<reference evidence="2 3" key="1">
    <citation type="submission" date="2019-09" db="EMBL/GenBank/DDBJ databases">
        <title>Bird 10,000 Genomes (B10K) Project - Family phase.</title>
        <authorList>
            <person name="Zhang G."/>
        </authorList>
    </citation>
    <scope>NUCLEOTIDE SEQUENCE [LARGE SCALE GENOMIC DNA]</scope>
    <source>
        <strain evidence="2">B10K-DU-001-26</strain>
        <tissue evidence="2">Muscle</tissue>
    </source>
</reference>
<evidence type="ECO:0000256" key="1">
    <source>
        <dbReference type="ARBA" id="ARBA00023157"/>
    </source>
</evidence>
<dbReference type="Gene3D" id="1.10.287.210">
    <property type="match status" value="1"/>
</dbReference>
<dbReference type="Proteomes" id="UP000530962">
    <property type="component" value="Unassembled WGS sequence"/>
</dbReference>
<keyword evidence="3" id="KW-1185">Reference proteome</keyword>
<evidence type="ECO:0000313" key="3">
    <source>
        <dbReference type="Proteomes" id="UP000530962"/>
    </source>
</evidence>
<name>A0A7K9QTL7_IRECY</name>
<dbReference type="PANTHER" id="PTHR10424">
    <property type="entry name" value="VIRAL ENVELOPE PROTEIN"/>
    <property type="match status" value="1"/>
</dbReference>
<dbReference type="AlphaFoldDB" id="A0A7K9QTL7"/>
<keyword evidence="1" id="KW-1015">Disulfide bond</keyword>
<sequence length="98" mass="10690">FHSVIRDLIPSLGVTELERAVVNISSLLPFSQLGNETRDNFSAILALQEEIHYLSCVVLQNRMALSVLVATQGGGVCTVINSSCSYVDQRGRIKKDLA</sequence>
<accession>A0A7K9QTL7</accession>
<gene>
    <name evidence="2" type="primary">Ervfrd1</name>
    <name evidence="2" type="ORF">IRECYA_R16198</name>
</gene>